<dbReference type="RefSeq" id="XP_003881315.1">
    <property type="nucleotide sequence ID" value="XM_003881266.1"/>
</dbReference>
<reference evidence="2" key="1">
    <citation type="submission" date="2011-02" db="EMBL/GenBank/DDBJ databases">
        <authorList>
            <person name="Aslett M."/>
        </authorList>
    </citation>
    <scope>NUCLEOTIDE SEQUENCE</scope>
    <source>
        <strain evidence="2">Liverpool</strain>
    </source>
</reference>
<dbReference type="Pfam" id="PF04092">
    <property type="entry name" value="SAG"/>
    <property type="match status" value="2"/>
</dbReference>
<proteinExistence type="predicted"/>
<dbReference type="SUPFAM" id="SSF74877">
    <property type="entry name" value="Major surface antigen p30, SAG1"/>
    <property type="match status" value="2"/>
</dbReference>
<dbReference type="Proteomes" id="UP000007494">
    <property type="component" value="Chromosome IX"/>
</dbReference>
<evidence type="ECO:0000313" key="2">
    <source>
        <dbReference type="EMBL" id="CBZ51282.1"/>
    </source>
</evidence>
<accession>F0VCG0</accession>
<dbReference type="AlphaFoldDB" id="F0VCG0"/>
<feature type="domain" description="SRS" evidence="1">
    <location>
        <begin position="49"/>
        <end position="185"/>
    </location>
</feature>
<dbReference type="GO" id="GO:0016020">
    <property type="term" value="C:membrane"/>
    <property type="evidence" value="ECO:0007669"/>
    <property type="project" value="InterPro"/>
</dbReference>
<gene>
    <name evidence="3" type="ORF">BN1204_043490</name>
    <name evidence="2" type="ORF">NCLIV_043490</name>
</gene>
<dbReference type="EMBL" id="FR823385">
    <property type="protein sequence ID" value="CBZ51282.1"/>
    <property type="molecule type" value="Genomic_DNA"/>
</dbReference>
<dbReference type="InterPro" id="IPR028352">
    <property type="entry name" value="Surface_antig_SAG1"/>
</dbReference>
<dbReference type="InterPro" id="IPR036755">
    <property type="entry name" value="SRS_dom_sf"/>
</dbReference>
<dbReference type="eggNOG" id="ENOG502TMBZ">
    <property type="taxonomic scope" value="Eukaryota"/>
</dbReference>
<dbReference type="InterPro" id="IPR007226">
    <property type="entry name" value="SRS_dom"/>
</dbReference>
<organism evidence="2 4">
    <name type="scientific">Neospora caninum (strain Liverpool)</name>
    <dbReference type="NCBI Taxonomy" id="572307"/>
    <lineage>
        <taxon>Eukaryota</taxon>
        <taxon>Sar</taxon>
        <taxon>Alveolata</taxon>
        <taxon>Apicomplexa</taxon>
        <taxon>Conoidasida</taxon>
        <taxon>Coccidia</taxon>
        <taxon>Eucoccidiorida</taxon>
        <taxon>Eimeriorina</taxon>
        <taxon>Sarcocystidae</taxon>
        <taxon>Neospora</taxon>
    </lineage>
</organism>
<dbReference type="PROSITE" id="PS51257">
    <property type="entry name" value="PROKAR_LIPOPROTEIN"/>
    <property type="match status" value="1"/>
</dbReference>
<keyword evidence="4" id="KW-1185">Reference proteome</keyword>
<evidence type="ECO:0000259" key="1">
    <source>
        <dbReference type="Pfam" id="PF04092"/>
    </source>
</evidence>
<dbReference type="EMBL" id="LN714484">
    <property type="protein sequence ID" value="CEL68597.1"/>
    <property type="molecule type" value="Genomic_DNA"/>
</dbReference>
<feature type="domain" description="SRS" evidence="1">
    <location>
        <begin position="196"/>
        <end position="327"/>
    </location>
</feature>
<reference evidence="2" key="2">
    <citation type="submission" date="2011-03" db="EMBL/GenBank/DDBJ databases">
        <title>Comparative genomics and transcriptomics of Neospora caninum and Toxoplasma gondii.</title>
        <authorList>
            <person name="Reid A.J."/>
            <person name="Sohal A."/>
            <person name="Harris D."/>
            <person name="Quail M."/>
            <person name="Sanders M."/>
            <person name="Berriman M."/>
            <person name="Wastling J.M."/>
            <person name="Pain A."/>
        </authorList>
    </citation>
    <scope>NUCLEOTIDE SEQUENCE</scope>
    <source>
        <strain evidence="2">Liverpool</strain>
    </source>
</reference>
<evidence type="ECO:0000313" key="4">
    <source>
        <dbReference type="Proteomes" id="UP000007494"/>
    </source>
</evidence>
<protein>
    <submittedName>
        <fullName evidence="2 3">Srs domain-containing protein</fullName>
    </submittedName>
</protein>
<sequence>MEGRIALSNKALATVGLVAAYIFVACLCGSSRVDAAETSIITCARKSQMTTCVCSTRHGGKEEASDSTDTATLSESSNGIAIQCPKPTFEFVPSDASTVCTAETAEHTERPLEGCSKKSSNASIANLLNLATDAHIPKWTTATSEHTLVVPEDAFPLVDKSFIAGCFNKNGDEPNGKECVVKVSVKARTSAVKDGVLTCAYGTESNSSVPEVTLNSENNSLTILCGSEGVMQPNKDSLTAYYCAGSNTTDCKEVNLTEIMPTFTSSWWITDENNDNAPKLVIPEDGFPSQKETILLGCNPNKNVVSRAEDGEGSTAAQLPTCKVKVTLSAQSSGSDASNVSFLVLTVLVFISLVVSSSY</sequence>
<dbReference type="Gene3D" id="2.60.40.1320">
    <property type="entry name" value="SRS domain"/>
    <property type="match status" value="2"/>
</dbReference>
<reference evidence="4" key="3">
    <citation type="journal article" date="2012" name="PLoS Pathog.">
        <title>Comparative genomics of the apicomplexan parasites Toxoplasma gondii and Neospora caninum: Coccidia differing in host range and transmission strategy.</title>
        <authorList>
            <person name="Reid A.J."/>
            <person name="Vermont S.J."/>
            <person name="Cotton J.A."/>
            <person name="Harris D."/>
            <person name="Hill-Cawthorne G.A."/>
            <person name="Konen-Waisman S."/>
            <person name="Latham S.M."/>
            <person name="Mourier T."/>
            <person name="Norton R."/>
            <person name="Quail M.A."/>
            <person name="Sanders M."/>
            <person name="Shanmugam D."/>
            <person name="Sohal A."/>
            <person name="Wasmuth J.D."/>
            <person name="Brunk B."/>
            <person name="Grigg M.E."/>
            <person name="Howard J.C."/>
            <person name="Parkinson J."/>
            <person name="Roos D.S."/>
            <person name="Trees A.J."/>
            <person name="Berriman M."/>
            <person name="Pain A."/>
            <person name="Wastling J.M."/>
        </authorList>
    </citation>
    <scope>NUCLEOTIDE SEQUENCE [LARGE SCALE GENOMIC DNA]</scope>
    <source>
        <strain evidence="4">Liverpool</strain>
    </source>
</reference>
<dbReference type="OrthoDB" id="333190at2759"/>
<dbReference type="VEuPathDB" id="ToxoDB:NCLIV_043490"/>
<reference evidence="3" key="4">
    <citation type="journal article" date="2015" name="PLoS ONE">
        <title>Comprehensive Evaluation of Toxoplasma gondii VEG and Neospora caninum LIV Genomes with Tachyzoite Stage Transcriptome and Proteome Defines Novel Transcript Features.</title>
        <authorList>
            <person name="Ramaprasad A."/>
            <person name="Mourier T."/>
            <person name="Naeem R."/>
            <person name="Malas T.B."/>
            <person name="Moussa E."/>
            <person name="Panigrahi A."/>
            <person name="Vermont S.J."/>
            <person name="Otto T.D."/>
            <person name="Wastling J."/>
            <person name="Pain A."/>
        </authorList>
    </citation>
    <scope>NUCLEOTIDE SEQUENCE</scope>
    <source>
        <strain evidence="3">Liverpool</strain>
    </source>
</reference>
<dbReference type="GeneID" id="13440267"/>
<evidence type="ECO:0000313" key="3">
    <source>
        <dbReference type="EMBL" id="CEL68597.1"/>
    </source>
</evidence>
<dbReference type="PRINTS" id="PR01801">
    <property type="entry name" value="SURFCEANTIGN"/>
</dbReference>
<dbReference type="InParanoid" id="F0VCG0"/>
<name>F0VCG0_NEOCL</name>